<dbReference type="CDD" id="cd06782">
    <property type="entry name" value="cpPDZ_CPP-like"/>
    <property type="match status" value="1"/>
</dbReference>
<name>A0A167XCG5_9FLAO</name>
<dbReference type="CDD" id="cd07560">
    <property type="entry name" value="Peptidase_S41_CPP"/>
    <property type="match status" value="1"/>
</dbReference>
<dbReference type="Pfam" id="PF13180">
    <property type="entry name" value="PDZ_2"/>
    <property type="match status" value="1"/>
</dbReference>
<feature type="domain" description="Tail specific protease" evidence="8">
    <location>
        <begin position="175"/>
        <end position="356"/>
    </location>
</feature>
<evidence type="ECO:0000256" key="3">
    <source>
        <dbReference type="ARBA" id="ARBA00022801"/>
    </source>
</evidence>
<dbReference type="Gene3D" id="2.30.42.10">
    <property type="match status" value="1"/>
</dbReference>
<evidence type="ECO:0000259" key="7">
    <source>
        <dbReference type="SMART" id="SM00228"/>
    </source>
</evidence>
<dbReference type="STRING" id="249352.SAMN05444395_11280"/>
<dbReference type="EMBL" id="LVJE01000013">
    <property type="protein sequence ID" value="OAB28219.1"/>
    <property type="molecule type" value="Genomic_DNA"/>
</dbReference>
<dbReference type="NCBIfam" id="TIGR00225">
    <property type="entry name" value="prc"/>
    <property type="match status" value="1"/>
</dbReference>
<dbReference type="Gene3D" id="3.30.750.44">
    <property type="match status" value="1"/>
</dbReference>
<dbReference type="SUPFAM" id="SSF50156">
    <property type="entry name" value="PDZ domain-like"/>
    <property type="match status" value="1"/>
</dbReference>
<evidence type="ECO:0000256" key="4">
    <source>
        <dbReference type="ARBA" id="ARBA00022825"/>
    </source>
</evidence>
<keyword evidence="6" id="KW-1133">Transmembrane helix</keyword>
<keyword evidence="6" id="KW-0472">Membrane</keyword>
<dbReference type="AlphaFoldDB" id="A0A167XCG5"/>
<reference evidence="9 10" key="1">
    <citation type="submission" date="2016-03" db="EMBL/GenBank/DDBJ databases">
        <title>Draft genome sequence of Flavobacterium fryxellicola DSM 16209.</title>
        <authorList>
            <person name="Shin S.-K."/>
            <person name="Yi H."/>
        </authorList>
    </citation>
    <scope>NUCLEOTIDE SEQUENCE [LARGE SCALE GENOMIC DNA]</scope>
    <source>
        <strain evidence="9 10">DSM 16209</strain>
    </source>
</reference>
<dbReference type="GO" id="GO:0008236">
    <property type="term" value="F:serine-type peptidase activity"/>
    <property type="evidence" value="ECO:0007669"/>
    <property type="project" value="UniProtKB-KW"/>
</dbReference>
<keyword evidence="10" id="KW-1185">Reference proteome</keyword>
<comment type="similarity">
    <text evidence="1 5">Belongs to the peptidase S41A family.</text>
</comment>
<evidence type="ECO:0000313" key="9">
    <source>
        <dbReference type="EMBL" id="OAB28219.1"/>
    </source>
</evidence>
<evidence type="ECO:0000256" key="5">
    <source>
        <dbReference type="RuleBase" id="RU004404"/>
    </source>
</evidence>
<protein>
    <submittedName>
        <fullName evidence="9">Peptidase S41</fullName>
    </submittedName>
</protein>
<dbReference type="InterPro" id="IPR005151">
    <property type="entry name" value="Tail-specific_protease"/>
</dbReference>
<dbReference type="Gene3D" id="3.90.226.10">
    <property type="entry name" value="2-enoyl-CoA Hydratase, Chain A, domain 1"/>
    <property type="match status" value="1"/>
</dbReference>
<dbReference type="PANTHER" id="PTHR32060">
    <property type="entry name" value="TAIL-SPECIFIC PROTEASE"/>
    <property type="match status" value="1"/>
</dbReference>
<dbReference type="GO" id="GO:0004175">
    <property type="term" value="F:endopeptidase activity"/>
    <property type="evidence" value="ECO:0007669"/>
    <property type="project" value="TreeGrafter"/>
</dbReference>
<dbReference type="RefSeq" id="WP_066080701.1">
    <property type="nucleotide sequence ID" value="NZ_FRDK01000012.1"/>
</dbReference>
<dbReference type="Proteomes" id="UP000077164">
    <property type="component" value="Unassembled WGS sequence"/>
</dbReference>
<sequence length="522" mass="57751">MKFKATYLPIIIFSTFALGIVLGGVLNFPDTADYLVKNNSKSKLNKLIDFIDNEYVDDVNTDSIVNLTVDIILAKLDPHSVYIPPSEQLEVAESMKGNFVGIGVNFYMYKDSVAVIKPVADGPSAKAGIKSGDRILYADKTKLFGRKLPTDSLYAKLKGSVGSDIELTIYRKSERKKLKLRIKRDVIPIKSVDVALLLNKTTGYIKINRFAETTYQEFMIGLGKLKGQGAKTLVIDVRDNGGGYMEEAIAIADELLPNQQLIVFTKSKNGTIDKTFATGKGNFEKGNVFVLINENSASASEILAGAIQDNDRGTIVGRRSFGKGLVQREMDFADGSAVRLTIARYYTPTGRSIQKPYSKGNEAYFKESEARFENGELFEKDSIKVSDTIKFKTKKGKLVYGGGGIVPDVFVPLEVEHGNESTAYLLQSGIVGNFVFEQLDKNRGAFTGLSFDQFQAKMKGTDLYFNAFQKFIFGNGLDLNFGKSKSVVKRYLTAEFARQLFGESNYYQIVLAEDAMIKAVLK</sequence>
<dbReference type="SMART" id="SM00228">
    <property type="entry name" value="PDZ"/>
    <property type="match status" value="1"/>
</dbReference>
<accession>A0A167XCG5</accession>
<dbReference type="InterPro" id="IPR036034">
    <property type="entry name" value="PDZ_sf"/>
</dbReference>
<gene>
    <name evidence="9" type="ORF">FBFR_10300</name>
</gene>
<dbReference type="SMART" id="SM00245">
    <property type="entry name" value="TSPc"/>
    <property type="match status" value="1"/>
</dbReference>
<comment type="caution">
    <text evidence="9">The sequence shown here is derived from an EMBL/GenBank/DDBJ whole genome shotgun (WGS) entry which is preliminary data.</text>
</comment>
<evidence type="ECO:0000256" key="6">
    <source>
        <dbReference type="SAM" id="Phobius"/>
    </source>
</evidence>
<dbReference type="InterPro" id="IPR001478">
    <property type="entry name" value="PDZ"/>
</dbReference>
<evidence type="ECO:0000256" key="2">
    <source>
        <dbReference type="ARBA" id="ARBA00022670"/>
    </source>
</evidence>
<dbReference type="OrthoDB" id="9812068at2"/>
<keyword evidence="3 5" id="KW-0378">Hydrolase</keyword>
<keyword evidence="6" id="KW-0812">Transmembrane</keyword>
<dbReference type="InterPro" id="IPR004447">
    <property type="entry name" value="Peptidase_S41A"/>
</dbReference>
<dbReference type="GO" id="GO:0030288">
    <property type="term" value="C:outer membrane-bounded periplasmic space"/>
    <property type="evidence" value="ECO:0007669"/>
    <property type="project" value="TreeGrafter"/>
</dbReference>
<organism evidence="9 10">
    <name type="scientific">Flavobacterium fryxellicola</name>
    <dbReference type="NCBI Taxonomy" id="249352"/>
    <lineage>
        <taxon>Bacteria</taxon>
        <taxon>Pseudomonadati</taxon>
        <taxon>Bacteroidota</taxon>
        <taxon>Flavobacteriia</taxon>
        <taxon>Flavobacteriales</taxon>
        <taxon>Flavobacteriaceae</taxon>
        <taxon>Flavobacterium</taxon>
    </lineage>
</organism>
<feature type="transmembrane region" description="Helical" evidence="6">
    <location>
        <begin position="7"/>
        <end position="28"/>
    </location>
</feature>
<evidence type="ECO:0000313" key="10">
    <source>
        <dbReference type="Proteomes" id="UP000077164"/>
    </source>
</evidence>
<dbReference type="PANTHER" id="PTHR32060:SF30">
    <property type="entry name" value="CARBOXY-TERMINAL PROCESSING PROTEASE CTPA"/>
    <property type="match status" value="1"/>
</dbReference>
<evidence type="ECO:0000259" key="8">
    <source>
        <dbReference type="SMART" id="SM00245"/>
    </source>
</evidence>
<keyword evidence="4 5" id="KW-0720">Serine protease</keyword>
<dbReference type="Pfam" id="PF03572">
    <property type="entry name" value="Peptidase_S41"/>
    <property type="match status" value="1"/>
</dbReference>
<dbReference type="GO" id="GO:0006508">
    <property type="term" value="P:proteolysis"/>
    <property type="evidence" value="ECO:0007669"/>
    <property type="project" value="UniProtKB-KW"/>
</dbReference>
<evidence type="ECO:0000256" key="1">
    <source>
        <dbReference type="ARBA" id="ARBA00009179"/>
    </source>
</evidence>
<dbReference type="InterPro" id="IPR029045">
    <property type="entry name" value="ClpP/crotonase-like_dom_sf"/>
</dbReference>
<dbReference type="SUPFAM" id="SSF52096">
    <property type="entry name" value="ClpP/crotonase"/>
    <property type="match status" value="1"/>
</dbReference>
<keyword evidence="2 5" id="KW-0645">Protease</keyword>
<proteinExistence type="inferred from homology"/>
<feature type="domain" description="PDZ" evidence="7">
    <location>
        <begin position="98"/>
        <end position="173"/>
    </location>
</feature>
<dbReference type="GO" id="GO:0007165">
    <property type="term" value="P:signal transduction"/>
    <property type="evidence" value="ECO:0007669"/>
    <property type="project" value="TreeGrafter"/>
</dbReference>